<evidence type="ECO:0008006" key="4">
    <source>
        <dbReference type="Google" id="ProtNLM"/>
    </source>
</evidence>
<dbReference type="InterPro" id="IPR027165">
    <property type="entry name" value="CND3"/>
</dbReference>
<comment type="caution">
    <text evidence="2">The sequence shown here is derived from an EMBL/GenBank/DDBJ whole genome shotgun (WGS) entry which is preliminary data.</text>
</comment>
<dbReference type="Gene3D" id="1.25.10.10">
    <property type="entry name" value="Leucine-rich Repeat Variant"/>
    <property type="match status" value="1"/>
</dbReference>
<dbReference type="GO" id="GO:0000793">
    <property type="term" value="C:condensed chromosome"/>
    <property type="evidence" value="ECO:0007669"/>
    <property type="project" value="TreeGrafter"/>
</dbReference>
<evidence type="ECO:0000256" key="1">
    <source>
        <dbReference type="SAM" id="MobiDB-lite"/>
    </source>
</evidence>
<accession>A0A8H7D3J1</accession>
<evidence type="ECO:0000313" key="2">
    <source>
        <dbReference type="EMBL" id="KAF7357433.1"/>
    </source>
</evidence>
<dbReference type="PANTHER" id="PTHR14418">
    <property type="entry name" value="CONDENSIN COMPLEX SUBUNIT 3-RELATED"/>
    <property type="match status" value="1"/>
</dbReference>
<dbReference type="OrthoDB" id="27187at2759"/>
<evidence type="ECO:0000313" key="3">
    <source>
        <dbReference type="Proteomes" id="UP000623467"/>
    </source>
</evidence>
<feature type="region of interest" description="Disordered" evidence="1">
    <location>
        <begin position="424"/>
        <end position="461"/>
    </location>
</feature>
<proteinExistence type="predicted"/>
<dbReference type="Proteomes" id="UP000623467">
    <property type="component" value="Unassembled WGS sequence"/>
</dbReference>
<keyword evidence="3" id="KW-1185">Reference proteome</keyword>
<reference evidence="2" key="1">
    <citation type="submission" date="2020-05" db="EMBL/GenBank/DDBJ databases">
        <title>Mycena genomes resolve the evolution of fungal bioluminescence.</title>
        <authorList>
            <person name="Tsai I.J."/>
        </authorList>
    </citation>
    <scope>NUCLEOTIDE SEQUENCE</scope>
    <source>
        <strain evidence="2">160909Yilan</strain>
    </source>
</reference>
<gene>
    <name evidence="2" type="ORF">MSAN_01339300</name>
</gene>
<dbReference type="InterPro" id="IPR016024">
    <property type="entry name" value="ARM-type_fold"/>
</dbReference>
<feature type="compositionally biased region" description="Basic and acidic residues" evidence="1">
    <location>
        <begin position="436"/>
        <end position="451"/>
    </location>
</feature>
<name>A0A8H7D3J1_9AGAR</name>
<dbReference type="PANTHER" id="PTHR14418:SF5">
    <property type="entry name" value="CONDENSIN COMPLEX SUBUNIT 3"/>
    <property type="match status" value="1"/>
</dbReference>
<organism evidence="2 3">
    <name type="scientific">Mycena sanguinolenta</name>
    <dbReference type="NCBI Taxonomy" id="230812"/>
    <lineage>
        <taxon>Eukaryota</taxon>
        <taxon>Fungi</taxon>
        <taxon>Dikarya</taxon>
        <taxon>Basidiomycota</taxon>
        <taxon>Agaricomycotina</taxon>
        <taxon>Agaricomycetes</taxon>
        <taxon>Agaricomycetidae</taxon>
        <taxon>Agaricales</taxon>
        <taxon>Marasmiineae</taxon>
        <taxon>Mycenaceae</taxon>
        <taxon>Mycena</taxon>
    </lineage>
</organism>
<protein>
    <recommendedName>
        <fullName evidence="4">Condensin complex subunit 3</fullName>
    </recommendedName>
</protein>
<dbReference type="GO" id="GO:0000796">
    <property type="term" value="C:condensin complex"/>
    <property type="evidence" value="ECO:0007669"/>
    <property type="project" value="InterPro"/>
</dbReference>
<dbReference type="SUPFAM" id="SSF48371">
    <property type="entry name" value="ARM repeat"/>
    <property type="match status" value="1"/>
</dbReference>
<dbReference type="GO" id="GO:0007076">
    <property type="term" value="P:mitotic chromosome condensation"/>
    <property type="evidence" value="ECO:0007669"/>
    <property type="project" value="InterPro"/>
</dbReference>
<dbReference type="AlphaFoldDB" id="A0A8H7D3J1"/>
<sequence length="461" mass="50188">MASVAAIFDQAQTSIANHRKNCVALYKLHVKKNDQSDFIAAFLDMLSRVLVIKKGPPPVDRILKFAAQYVRFVNEKAQEERAKRVPANNNSISSGSVDDDDTVASVFVSSILEWVIQGFVAKNKIVRYQSVHLVAEMISFLGEVDEDSYLALRESLIERSTCDKESTIRSQAVAALARLVGSEDPSELQDGEKSVLEVLLDIMTLDPAPDVRRAALLHVPLTAATLPAILARTRDVDPLTRKLVYASVLTPRLEHPRHLTVAQREAVVQTGLGDREPAVRVAAAKLVAAWFELMLGAEPTTDDQLGWTGDDGGVMVALIAFLTLFDVVGPGEAVAVDALLSLLTTRADLFDVFLFSDDYFRNLTPESAVLARAFLDACLADKREDRLEAAALPVVTSFAFHMQEAYNHLLAALDDAEVARHLSGGVGDEDELPDDIEGRAREARGRAERVAADGGEAGLYG</sequence>
<dbReference type="EMBL" id="JACAZH010000010">
    <property type="protein sequence ID" value="KAF7357433.1"/>
    <property type="molecule type" value="Genomic_DNA"/>
</dbReference>
<dbReference type="InterPro" id="IPR011989">
    <property type="entry name" value="ARM-like"/>
</dbReference>